<feature type="domain" description="Phage tail collar" evidence="2">
    <location>
        <begin position="36"/>
        <end position="92"/>
    </location>
</feature>
<evidence type="ECO:0000313" key="4">
    <source>
        <dbReference type="Proteomes" id="UP001596001"/>
    </source>
</evidence>
<comment type="caution">
    <text evidence="3">The sequence shown here is derived from an EMBL/GenBank/DDBJ whole genome shotgun (WGS) entry which is preliminary data.</text>
</comment>
<keyword evidence="4" id="KW-1185">Reference proteome</keyword>
<gene>
    <name evidence="3" type="ORF">ACFO6X_08300</name>
</gene>
<dbReference type="SUPFAM" id="SSF88874">
    <property type="entry name" value="Receptor-binding domain of short tail fibre protein gp12"/>
    <property type="match status" value="1"/>
</dbReference>
<dbReference type="InterPro" id="IPR011083">
    <property type="entry name" value="Phage_tail_collar_dom"/>
</dbReference>
<accession>A0ABV9QCN5</accession>
<keyword evidence="1" id="KW-0732">Signal</keyword>
<evidence type="ECO:0000256" key="1">
    <source>
        <dbReference type="SAM" id="SignalP"/>
    </source>
</evidence>
<dbReference type="Proteomes" id="UP001596001">
    <property type="component" value="Unassembled WGS sequence"/>
</dbReference>
<evidence type="ECO:0000259" key="2">
    <source>
        <dbReference type="Pfam" id="PF07484"/>
    </source>
</evidence>
<feature type="chain" id="PRO_5045653079" evidence="1">
    <location>
        <begin position="31"/>
        <end position="199"/>
    </location>
</feature>
<dbReference type="Gene3D" id="3.90.1340.10">
    <property type="entry name" value="Phage tail collar domain"/>
    <property type="match status" value="1"/>
</dbReference>
<organism evidence="3 4">
    <name type="scientific">Giesbergeria sinuosa</name>
    <dbReference type="NCBI Taxonomy" id="80883"/>
    <lineage>
        <taxon>Bacteria</taxon>
        <taxon>Pseudomonadati</taxon>
        <taxon>Pseudomonadota</taxon>
        <taxon>Betaproteobacteria</taxon>
        <taxon>Burkholderiales</taxon>
        <taxon>Comamonadaceae</taxon>
        <taxon>Giesbergeria</taxon>
    </lineage>
</organism>
<evidence type="ECO:0000313" key="3">
    <source>
        <dbReference type="EMBL" id="MFC4788980.1"/>
    </source>
</evidence>
<name>A0ABV9QCN5_9BURK</name>
<feature type="signal peptide" evidence="1">
    <location>
        <begin position="1"/>
        <end position="30"/>
    </location>
</feature>
<reference evidence="4" key="1">
    <citation type="journal article" date="2019" name="Int. J. Syst. Evol. Microbiol.">
        <title>The Global Catalogue of Microorganisms (GCM) 10K type strain sequencing project: providing services to taxonomists for standard genome sequencing and annotation.</title>
        <authorList>
            <consortium name="The Broad Institute Genomics Platform"/>
            <consortium name="The Broad Institute Genome Sequencing Center for Infectious Disease"/>
            <person name="Wu L."/>
            <person name="Ma J."/>
        </authorList>
    </citation>
    <scope>NUCLEOTIDE SEQUENCE [LARGE SCALE GENOMIC DNA]</scope>
    <source>
        <strain evidence="4">CCUG 49452</strain>
    </source>
</reference>
<dbReference type="RefSeq" id="WP_382431931.1">
    <property type="nucleotide sequence ID" value="NZ_JBHSHJ010000005.1"/>
</dbReference>
<proteinExistence type="predicted"/>
<dbReference type="Pfam" id="PF07484">
    <property type="entry name" value="Collar"/>
    <property type="match status" value="1"/>
</dbReference>
<dbReference type="InterPro" id="IPR037053">
    <property type="entry name" value="Phage_tail_collar_dom_sf"/>
</dbReference>
<protein>
    <submittedName>
        <fullName evidence="3">Phage tail protein</fullName>
    </submittedName>
</protein>
<sequence length="199" mass="20539">MKNSTLQKIRQATACSALLFAVGLGAPAYAQEQFLGEIRMFTGNFAPRGWALAQGQIMSIAQNPALFSILGTTYGGNGQTTFALPNLQGRVPIGVGGSLNANLGSTGGQTYVTLNSTQLPAHNHSLNVSSNAATTSQSGTDKVLAVAQNAGIYSTEGASTTLNPTSIGIAGNSAPVSTMPPYLTINYIIALEGIYPTRE</sequence>
<dbReference type="EMBL" id="JBHSHJ010000005">
    <property type="protein sequence ID" value="MFC4788980.1"/>
    <property type="molecule type" value="Genomic_DNA"/>
</dbReference>